<dbReference type="AlphaFoldDB" id="A0AAD4E137"/>
<evidence type="ECO:0000313" key="3">
    <source>
        <dbReference type="EMBL" id="KAG1896343.1"/>
    </source>
</evidence>
<organism evidence="3 4">
    <name type="scientific">Suillus fuscotomentosus</name>
    <dbReference type="NCBI Taxonomy" id="1912939"/>
    <lineage>
        <taxon>Eukaryota</taxon>
        <taxon>Fungi</taxon>
        <taxon>Dikarya</taxon>
        <taxon>Basidiomycota</taxon>
        <taxon>Agaricomycotina</taxon>
        <taxon>Agaricomycetes</taxon>
        <taxon>Agaricomycetidae</taxon>
        <taxon>Boletales</taxon>
        <taxon>Suillineae</taxon>
        <taxon>Suillaceae</taxon>
        <taxon>Suillus</taxon>
    </lineage>
</organism>
<comment type="caution">
    <text evidence="3">The sequence shown here is derived from an EMBL/GenBank/DDBJ whole genome shotgun (WGS) entry which is preliminary data.</text>
</comment>
<evidence type="ECO:0000313" key="4">
    <source>
        <dbReference type="Proteomes" id="UP001195769"/>
    </source>
</evidence>
<protein>
    <submittedName>
        <fullName evidence="3">Uncharacterized protein</fullName>
    </submittedName>
</protein>
<dbReference type="EMBL" id="JABBWK010000152">
    <property type="protein sequence ID" value="KAG1889737.1"/>
    <property type="molecule type" value="Genomic_DNA"/>
</dbReference>
<proteinExistence type="predicted"/>
<dbReference type="Proteomes" id="UP001195769">
    <property type="component" value="Unassembled WGS sequence"/>
</dbReference>
<keyword evidence="4" id="KW-1185">Reference proteome</keyword>
<reference evidence="3" key="1">
    <citation type="journal article" date="2020" name="New Phytol.">
        <title>Comparative genomics reveals dynamic genome evolution in host specialist ectomycorrhizal fungi.</title>
        <authorList>
            <person name="Lofgren L.A."/>
            <person name="Nguyen N.H."/>
            <person name="Vilgalys R."/>
            <person name="Ruytinx J."/>
            <person name="Liao H.L."/>
            <person name="Branco S."/>
            <person name="Kuo A."/>
            <person name="LaButti K."/>
            <person name="Lipzen A."/>
            <person name="Andreopoulos W."/>
            <person name="Pangilinan J."/>
            <person name="Riley R."/>
            <person name="Hundley H."/>
            <person name="Na H."/>
            <person name="Barry K."/>
            <person name="Grigoriev I.V."/>
            <person name="Stajich J.E."/>
            <person name="Kennedy P.G."/>
        </authorList>
    </citation>
    <scope>NUCLEOTIDE SEQUENCE</scope>
    <source>
        <strain evidence="3">FC203</strain>
    </source>
</reference>
<sequence length="52" mass="5599">MPSQSALSADEKSKVKSTLDNSTQKILTATAARIYFAHRAISKPVSSCWGLC</sequence>
<feature type="region of interest" description="Disordered" evidence="1">
    <location>
        <begin position="1"/>
        <end position="21"/>
    </location>
</feature>
<accession>A0AAD4E137</accession>
<evidence type="ECO:0000313" key="2">
    <source>
        <dbReference type="EMBL" id="KAG1889737.1"/>
    </source>
</evidence>
<dbReference type="GeneID" id="64656915"/>
<dbReference type="RefSeq" id="XP_041221919.1">
    <property type="nucleotide sequence ID" value="XM_041362617.1"/>
</dbReference>
<name>A0AAD4E137_9AGAM</name>
<dbReference type="EMBL" id="JABBWK010000056">
    <property type="protein sequence ID" value="KAG1896343.1"/>
    <property type="molecule type" value="Genomic_DNA"/>
</dbReference>
<gene>
    <name evidence="3" type="ORF">F5891DRAFT_1054342</name>
    <name evidence="2" type="ORF">F5891DRAFT_1073039</name>
</gene>
<evidence type="ECO:0000256" key="1">
    <source>
        <dbReference type="SAM" id="MobiDB-lite"/>
    </source>
</evidence>